<reference evidence="16" key="1">
    <citation type="journal article" date="2021" name="Nat. Commun.">
        <title>Genomic analyses provide insights into spinach domestication and the genetic basis of agronomic traits.</title>
        <authorList>
            <person name="Cai X."/>
            <person name="Sun X."/>
            <person name="Xu C."/>
            <person name="Sun H."/>
            <person name="Wang X."/>
            <person name="Ge C."/>
            <person name="Zhang Z."/>
            <person name="Wang Q."/>
            <person name="Fei Z."/>
            <person name="Jiao C."/>
            <person name="Wang Q."/>
        </authorList>
    </citation>
    <scope>NUCLEOTIDE SEQUENCE [LARGE SCALE GENOMIC DNA]</scope>
    <source>
        <strain evidence="16">cv. Varoflay</strain>
    </source>
</reference>
<keyword evidence="10 11" id="KW-0676">Redox-active center</keyword>
<evidence type="ECO:0000256" key="4">
    <source>
        <dbReference type="ARBA" id="ARBA00012723"/>
    </source>
</evidence>
<feature type="disulfide bond" description="Redox-active" evidence="11">
    <location>
        <begin position="407"/>
        <end position="410"/>
    </location>
</feature>
<dbReference type="AlphaFoldDB" id="A0A9R0K475"/>
<dbReference type="GO" id="GO:0005788">
    <property type="term" value="C:endoplasmic reticulum lumen"/>
    <property type="evidence" value="ECO:0007669"/>
    <property type="project" value="UniProtKB-SubCell"/>
</dbReference>
<keyword evidence="5 13" id="KW-0732">Signal</keyword>
<dbReference type="InterPro" id="IPR036249">
    <property type="entry name" value="Thioredoxin-like_sf"/>
</dbReference>
<keyword evidence="8 11" id="KW-1015">Disulfide bond</keyword>
<feature type="chain" id="PRO_5045002894" description="Protein disulfide-isomerase" evidence="13">
    <location>
        <begin position="23"/>
        <end position="507"/>
    </location>
</feature>
<keyword evidence="16" id="KW-1185">Reference proteome</keyword>
<evidence type="ECO:0000313" key="17">
    <source>
        <dbReference type="RefSeq" id="XP_021857906.2"/>
    </source>
</evidence>
<accession>A0A9R0K475</accession>
<protein>
    <recommendedName>
        <fullName evidence="4 13">Protein disulfide-isomerase</fullName>
        <ecNumber evidence="4 13">5.3.4.1</ecNumber>
    </recommendedName>
</protein>
<comment type="catalytic activity">
    <reaction evidence="1 13">
        <text>Catalyzes the rearrangement of -S-S- bonds in proteins.</text>
        <dbReference type="EC" id="5.3.4.1"/>
    </reaction>
</comment>
<dbReference type="PROSITE" id="PS51352">
    <property type="entry name" value="THIOREDOXIN_2"/>
    <property type="match status" value="2"/>
</dbReference>
<dbReference type="CDD" id="cd02981">
    <property type="entry name" value="PDI_b_family"/>
    <property type="match status" value="1"/>
</dbReference>
<evidence type="ECO:0000256" key="2">
    <source>
        <dbReference type="ARBA" id="ARBA00004319"/>
    </source>
</evidence>
<evidence type="ECO:0000256" key="1">
    <source>
        <dbReference type="ARBA" id="ARBA00001182"/>
    </source>
</evidence>
<name>A0A9R0K475_SPIOL</name>
<dbReference type="Proteomes" id="UP000813463">
    <property type="component" value="Chromosome 2"/>
</dbReference>
<evidence type="ECO:0000256" key="7">
    <source>
        <dbReference type="ARBA" id="ARBA00022824"/>
    </source>
</evidence>
<feature type="disulfide bond" description="Redox-active" evidence="11">
    <location>
        <begin position="64"/>
        <end position="67"/>
    </location>
</feature>
<organism evidence="16 17">
    <name type="scientific">Spinacia oleracea</name>
    <name type="common">Spinach</name>
    <dbReference type="NCBI Taxonomy" id="3562"/>
    <lineage>
        <taxon>Eukaryota</taxon>
        <taxon>Viridiplantae</taxon>
        <taxon>Streptophyta</taxon>
        <taxon>Embryophyta</taxon>
        <taxon>Tracheophyta</taxon>
        <taxon>Spermatophyta</taxon>
        <taxon>Magnoliopsida</taxon>
        <taxon>eudicotyledons</taxon>
        <taxon>Gunneridae</taxon>
        <taxon>Pentapetalae</taxon>
        <taxon>Caryophyllales</taxon>
        <taxon>Chenopodiaceae</taxon>
        <taxon>Chenopodioideae</taxon>
        <taxon>Anserineae</taxon>
        <taxon>Spinacia</taxon>
    </lineage>
</organism>
<keyword evidence="7" id="KW-0256">Endoplasmic reticulum</keyword>
<evidence type="ECO:0000256" key="10">
    <source>
        <dbReference type="ARBA" id="ARBA00023284"/>
    </source>
</evidence>
<evidence type="ECO:0000256" key="14">
    <source>
        <dbReference type="SAM" id="MobiDB-lite"/>
    </source>
</evidence>
<dbReference type="GO" id="GO:0006457">
    <property type="term" value="P:protein folding"/>
    <property type="evidence" value="ECO:0000318"/>
    <property type="project" value="GO_Central"/>
</dbReference>
<feature type="domain" description="Thioredoxin" evidence="15">
    <location>
        <begin position="16"/>
        <end position="146"/>
    </location>
</feature>
<dbReference type="Gene3D" id="3.40.30.10">
    <property type="entry name" value="Glutaredoxin"/>
    <property type="match status" value="4"/>
</dbReference>
<dbReference type="CDD" id="cd02995">
    <property type="entry name" value="PDI_a_PDI_a'_C"/>
    <property type="match status" value="1"/>
</dbReference>
<dbReference type="SUPFAM" id="SSF52833">
    <property type="entry name" value="Thioredoxin-like"/>
    <property type="match status" value="4"/>
</dbReference>
<gene>
    <name evidence="17" type="primary">LOC110797096</name>
</gene>
<dbReference type="PRINTS" id="PR00421">
    <property type="entry name" value="THIOREDOXIN"/>
</dbReference>
<feature type="domain" description="Thioredoxin" evidence="15">
    <location>
        <begin position="341"/>
        <end position="485"/>
    </location>
</feature>
<dbReference type="KEGG" id="soe:110797096"/>
<dbReference type="NCBIfam" id="TIGR01130">
    <property type="entry name" value="ER_PDI_fam"/>
    <property type="match status" value="1"/>
</dbReference>
<dbReference type="PANTHER" id="PTHR18929:SF132">
    <property type="entry name" value="PROTEIN DISULFIDE-ISOMERASE A3"/>
    <property type="match status" value="1"/>
</dbReference>
<dbReference type="NCBIfam" id="TIGR01126">
    <property type="entry name" value="pdi_dom"/>
    <property type="match status" value="2"/>
</dbReference>
<dbReference type="InterPro" id="IPR005792">
    <property type="entry name" value="Prot_disulphide_isomerase"/>
</dbReference>
<dbReference type="InterPro" id="IPR017937">
    <property type="entry name" value="Thioredoxin_CS"/>
</dbReference>
<keyword evidence="6" id="KW-0677">Repeat</keyword>
<evidence type="ECO:0000256" key="5">
    <source>
        <dbReference type="ARBA" id="ARBA00022729"/>
    </source>
</evidence>
<evidence type="ECO:0000256" key="11">
    <source>
        <dbReference type="PIRSR" id="PIRSR605792-51"/>
    </source>
</evidence>
<evidence type="ECO:0000256" key="12">
    <source>
        <dbReference type="RuleBase" id="RU004208"/>
    </source>
</evidence>
<proteinExistence type="inferred from homology"/>
<dbReference type="PANTHER" id="PTHR18929">
    <property type="entry name" value="PROTEIN DISULFIDE ISOMERASE"/>
    <property type="match status" value="1"/>
</dbReference>
<dbReference type="GeneID" id="110797096"/>
<evidence type="ECO:0000256" key="3">
    <source>
        <dbReference type="ARBA" id="ARBA00006347"/>
    </source>
</evidence>
<feature type="compositionally biased region" description="Low complexity" evidence="14">
    <location>
        <begin position="488"/>
        <end position="501"/>
    </location>
</feature>
<comment type="similarity">
    <text evidence="3 12">Belongs to the protein disulfide isomerase family.</text>
</comment>
<dbReference type="PROSITE" id="PS00194">
    <property type="entry name" value="THIOREDOXIN_1"/>
    <property type="match status" value="2"/>
</dbReference>
<dbReference type="Pfam" id="PF00085">
    <property type="entry name" value="Thioredoxin"/>
    <property type="match status" value="2"/>
</dbReference>
<comment type="subcellular location">
    <subcellularLocation>
        <location evidence="2">Endoplasmic reticulum lumen</location>
    </subcellularLocation>
</comment>
<dbReference type="InterPro" id="IPR013766">
    <property type="entry name" value="Thioredoxin_domain"/>
</dbReference>
<feature type="region of interest" description="Disordered" evidence="14">
    <location>
        <begin position="483"/>
        <end position="507"/>
    </location>
</feature>
<evidence type="ECO:0000256" key="8">
    <source>
        <dbReference type="ARBA" id="ARBA00023157"/>
    </source>
</evidence>
<dbReference type="RefSeq" id="XP_021857906.2">
    <property type="nucleotide sequence ID" value="XM_022002214.2"/>
</dbReference>
<dbReference type="GO" id="GO:0034976">
    <property type="term" value="P:response to endoplasmic reticulum stress"/>
    <property type="evidence" value="ECO:0000318"/>
    <property type="project" value="GO_Central"/>
</dbReference>
<dbReference type="InterPro" id="IPR005788">
    <property type="entry name" value="PDI_thioredoxin-like_dom"/>
</dbReference>
<dbReference type="CDD" id="cd02982">
    <property type="entry name" value="PDI_b'_family"/>
    <property type="match status" value="1"/>
</dbReference>
<feature type="signal peptide" evidence="13">
    <location>
        <begin position="1"/>
        <end position="22"/>
    </location>
</feature>
<dbReference type="GO" id="GO:0005783">
    <property type="term" value="C:endoplasmic reticulum"/>
    <property type="evidence" value="ECO:0000318"/>
    <property type="project" value="GO_Central"/>
</dbReference>
<dbReference type="GO" id="GO:0003756">
    <property type="term" value="F:protein disulfide isomerase activity"/>
    <property type="evidence" value="ECO:0000318"/>
    <property type="project" value="GO_Central"/>
</dbReference>
<evidence type="ECO:0000256" key="9">
    <source>
        <dbReference type="ARBA" id="ARBA00023235"/>
    </source>
</evidence>
<dbReference type="Pfam" id="PF13848">
    <property type="entry name" value="Thioredoxin_6"/>
    <property type="match status" value="1"/>
</dbReference>
<dbReference type="EC" id="5.3.4.1" evidence="4 13"/>
<evidence type="ECO:0000313" key="16">
    <source>
        <dbReference type="Proteomes" id="UP000813463"/>
    </source>
</evidence>
<evidence type="ECO:0000256" key="13">
    <source>
        <dbReference type="RuleBase" id="RU361130"/>
    </source>
</evidence>
<reference evidence="17" key="2">
    <citation type="submission" date="2025-08" db="UniProtKB">
        <authorList>
            <consortium name="RefSeq"/>
        </authorList>
    </citation>
    <scope>IDENTIFICATION</scope>
    <source>
        <tissue evidence="17">Leaf</tissue>
    </source>
</reference>
<dbReference type="CDD" id="cd02961">
    <property type="entry name" value="PDI_a_family"/>
    <property type="match status" value="1"/>
</dbReference>
<keyword evidence="9 13" id="KW-0413">Isomerase</keyword>
<sequence>MAISRVSIFVVSLLALFGSISASDSTDASPADAKEFVLTLDHSNFSETIAKSDFIVVEFYAPWCGHCKSLAPEYEKAASILSSHEPAIVLAKVDANEDANKELASQYEVKGFPTIKIVRNGGKNVQEYKGPREAEGIVDYLKKQVGPASVEIKSADEASTLIGEDKVVIVGIFPEFSGEEYTSFQALAEKLRSDYEFGHTTDAKFLPRGESSVKKPTIRLFKPFDELVVDFQDFNADLEKSIEESSIPTVTIFSKDPAHHPYVIKFFNSPNAKALLFMNFSIDFDSYKSKYEKVAGEYKSQGISFLLGDLDASAGALQYFGLKEDQVPLIIVQTNDGKKYVKEKVEADQIAQWVKDYNEGKIAAHRKSEPIPETNNEPVKVVVADTIQDIVFNSGKNVFLEFYAPWCGHCQKLAPILDEVAVSFENDKDIVIAKLDATANDLLDDTFDVKGYPTLYFRTASGKIVAYDGDRTKDEIIDFIQKNRDPAAEQPSIEQAASEQSSAKDEL</sequence>
<evidence type="ECO:0000256" key="6">
    <source>
        <dbReference type="ARBA" id="ARBA00022737"/>
    </source>
</evidence>
<evidence type="ECO:0000259" key="15">
    <source>
        <dbReference type="PROSITE" id="PS51352"/>
    </source>
</evidence>